<dbReference type="EMBL" id="JADWDJ010000015">
    <property type="protein sequence ID" value="KAG5268935.1"/>
    <property type="molecule type" value="Genomic_DNA"/>
</dbReference>
<comment type="caution">
    <text evidence="1">The sequence shown here is derived from an EMBL/GenBank/DDBJ whole genome shotgun (WGS) entry which is preliminary data.</text>
</comment>
<sequence length="109" mass="12561">MSPESTPLRNMLQGQTCCPPTPNFLSSSQNFVWPIFRHWPLSCCKVLEYLSYIFGSEHLCIDGTEYYAEAWKKLHGQPKHRLSAVGSTTKQKDIVDHWLATPHDSHRVF</sequence>
<organism evidence="1 2">
    <name type="scientific">Alosa alosa</name>
    <name type="common">allis shad</name>
    <dbReference type="NCBI Taxonomy" id="278164"/>
    <lineage>
        <taxon>Eukaryota</taxon>
        <taxon>Metazoa</taxon>
        <taxon>Chordata</taxon>
        <taxon>Craniata</taxon>
        <taxon>Vertebrata</taxon>
        <taxon>Euteleostomi</taxon>
        <taxon>Actinopterygii</taxon>
        <taxon>Neopterygii</taxon>
        <taxon>Teleostei</taxon>
        <taxon>Clupei</taxon>
        <taxon>Clupeiformes</taxon>
        <taxon>Clupeoidei</taxon>
        <taxon>Clupeidae</taxon>
        <taxon>Alosa</taxon>
    </lineage>
</organism>
<accession>A0AAV6G1W0</accession>
<name>A0AAV6G1W0_9TELE</name>
<keyword evidence="2" id="KW-1185">Reference proteome</keyword>
<gene>
    <name evidence="1" type="ORF">AALO_G00196500</name>
</gene>
<evidence type="ECO:0000313" key="2">
    <source>
        <dbReference type="Proteomes" id="UP000823561"/>
    </source>
</evidence>
<proteinExistence type="predicted"/>
<dbReference type="AlphaFoldDB" id="A0AAV6G1W0"/>
<evidence type="ECO:0008006" key="3">
    <source>
        <dbReference type="Google" id="ProtNLM"/>
    </source>
</evidence>
<protein>
    <recommendedName>
        <fullName evidence="3">Transposase</fullName>
    </recommendedName>
</protein>
<reference evidence="1" key="1">
    <citation type="submission" date="2020-10" db="EMBL/GenBank/DDBJ databases">
        <title>Chromosome-scale genome assembly of the Allis shad, Alosa alosa.</title>
        <authorList>
            <person name="Margot Z."/>
            <person name="Christophe K."/>
            <person name="Cabau C."/>
            <person name="Louis A."/>
            <person name="Berthelot C."/>
            <person name="Parey E."/>
            <person name="Roest Crollius H."/>
            <person name="Montfort J."/>
            <person name="Robinson-Rechavi M."/>
            <person name="Bucao C."/>
            <person name="Bouchez O."/>
            <person name="Gislard M."/>
            <person name="Lluch J."/>
            <person name="Milhes M."/>
            <person name="Lampietro C."/>
            <person name="Lopez Roques C."/>
            <person name="Donnadieu C."/>
            <person name="Braasch I."/>
            <person name="Desvignes T."/>
            <person name="Postlethwait J."/>
            <person name="Bobe J."/>
            <person name="Guiguen Y."/>
        </authorList>
    </citation>
    <scope>NUCLEOTIDE SEQUENCE</scope>
    <source>
        <strain evidence="1">M-15738</strain>
        <tissue evidence="1">Blood</tissue>
    </source>
</reference>
<evidence type="ECO:0000313" key="1">
    <source>
        <dbReference type="EMBL" id="KAG5268935.1"/>
    </source>
</evidence>
<dbReference type="Proteomes" id="UP000823561">
    <property type="component" value="Chromosome 15"/>
</dbReference>